<dbReference type="PANTHER" id="PTHR10578">
    <property type="entry name" value="S -2-HYDROXY-ACID OXIDASE-RELATED"/>
    <property type="match status" value="1"/>
</dbReference>
<dbReference type="GO" id="GO:0016491">
    <property type="term" value="F:oxidoreductase activity"/>
    <property type="evidence" value="ECO:0007669"/>
    <property type="project" value="UniProtKB-KW"/>
</dbReference>
<evidence type="ECO:0000259" key="3">
    <source>
        <dbReference type="PROSITE" id="PS51349"/>
    </source>
</evidence>
<dbReference type="InterPro" id="IPR000262">
    <property type="entry name" value="FMN-dep_DH"/>
</dbReference>
<comment type="caution">
    <text evidence="4">The sequence shown here is derived from an EMBL/GenBank/DDBJ whole genome shotgun (WGS) entry which is preliminary data.</text>
</comment>
<comment type="cofactor">
    <cofactor evidence="1">
        <name>FMN</name>
        <dbReference type="ChEBI" id="CHEBI:58210"/>
    </cofactor>
</comment>
<dbReference type="PROSITE" id="PS51349">
    <property type="entry name" value="FMN_HYDROXY_ACID_DH_2"/>
    <property type="match status" value="1"/>
</dbReference>
<dbReference type="SUPFAM" id="SSF51395">
    <property type="entry name" value="FMN-linked oxidoreductases"/>
    <property type="match status" value="1"/>
</dbReference>
<dbReference type="OrthoDB" id="25826at2759"/>
<keyword evidence="2" id="KW-0560">Oxidoreductase</keyword>
<organism evidence="4 5">
    <name type="scientific">Clohesyomyces aquaticus</name>
    <dbReference type="NCBI Taxonomy" id="1231657"/>
    <lineage>
        <taxon>Eukaryota</taxon>
        <taxon>Fungi</taxon>
        <taxon>Dikarya</taxon>
        <taxon>Ascomycota</taxon>
        <taxon>Pezizomycotina</taxon>
        <taxon>Dothideomycetes</taxon>
        <taxon>Pleosporomycetidae</taxon>
        <taxon>Pleosporales</taxon>
        <taxon>Lindgomycetaceae</taxon>
        <taxon>Clohesyomyces</taxon>
    </lineage>
</organism>
<dbReference type="InterPro" id="IPR013785">
    <property type="entry name" value="Aldolase_TIM"/>
</dbReference>
<dbReference type="AlphaFoldDB" id="A0A1Y1Z493"/>
<evidence type="ECO:0000256" key="1">
    <source>
        <dbReference type="ARBA" id="ARBA00001917"/>
    </source>
</evidence>
<dbReference type="STRING" id="1231657.A0A1Y1Z493"/>
<accession>A0A1Y1Z493</accession>
<evidence type="ECO:0000313" key="4">
    <source>
        <dbReference type="EMBL" id="ORY05070.1"/>
    </source>
</evidence>
<protein>
    <recommendedName>
        <fullName evidence="3">FMN hydroxy acid dehydrogenase domain-containing protein</fullName>
    </recommendedName>
</protein>
<dbReference type="EMBL" id="MCFA01000129">
    <property type="protein sequence ID" value="ORY05070.1"/>
    <property type="molecule type" value="Genomic_DNA"/>
</dbReference>
<evidence type="ECO:0000313" key="5">
    <source>
        <dbReference type="Proteomes" id="UP000193144"/>
    </source>
</evidence>
<keyword evidence="5" id="KW-1185">Reference proteome</keyword>
<name>A0A1Y1Z493_9PLEO</name>
<feature type="domain" description="FMN hydroxy acid dehydrogenase" evidence="3">
    <location>
        <begin position="1"/>
        <end position="181"/>
    </location>
</feature>
<sequence length="246" mass="26605">MGTLGAYHSGAEPELIRGAVRKGIHAVISTASSMHPEPIWQSYEEEMRILGGKSPSQMFYQFYRPVERQRAIDLIQAVKKCGYKGLWITVDAPALGKRTAVRALSAEEALAVWMQEEGTTEAPNSFMPAMAGGDSLGQLSPNMSWVDLEWVKKEWKGPIVLKGIQTAQDAKIAFQFGDGGLRNGSDVLKALCLGATAVGVERPFLYALAAFGSQGVERCVDAVAGSYVLGPVVARYGHATRLLNDM</sequence>
<dbReference type="InterPro" id="IPR037396">
    <property type="entry name" value="FMN_HAD"/>
</dbReference>
<proteinExistence type="predicted"/>
<reference evidence="4 5" key="1">
    <citation type="submission" date="2016-07" db="EMBL/GenBank/DDBJ databases">
        <title>Pervasive Adenine N6-methylation of Active Genes in Fungi.</title>
        <authorList>
            <consortium name="DOE Joint Genome Institute"/>
            <person name="Mondo S.J."/>
            <person name="Dannebaum R.O."/>
            <person name="Kuo R.C."/>
            <person name="Labutti K."/>
            <person name="Haridas S."/>
            <person name="Kuo A."/>
            <person name="Salamov A."/>
            <person name="Ahrendt S.R."/>
            <person name="Lipzen A."/>
            <person name="Sullivan W."/>
            <person name="Andreopoulos W.B."/>
            <person name="Clum A."/>
            <person name="Lindquist E."/>
            <person name="Daum C."/>
            <person name="Ramamoorthy G.K."/>
            <person name="Gryganskyi A."/>
            <person name="Culley D."/>
            <person name="Magnuson J.K."/>
            <person name="James T.Y."/>
            <person name="O'Malley M.A."/>
            <person name="Stajich J.E."/>
            <person name="Spatafora J.W."/>
            <person name="Visel A."/>
            <person name="Grigoriev I.V."/>
        </authorList>
    </citation>
    <scope>NUCLEOTIDE SEQUENCE [LARGE SCALE GENOMIC DNA]</scope>
    <source>
        <strain evidence="4 5">CBS 115471</strain>
    </source>
</reference>
<evidence type="ECO:0000256" key="2">
    <source>
        <dbReference type="ARBA" id="ARBA00023002"/>
    </source>
</evidence>
<dbReference type="Proteomes" id="UP000193144">
    <property type="component" value="Unassembled WGS sequence"/>
</dbReference>
<dbReference type="PANTHER" id="PTHR10578:SF104">
    <property type="entry name" value="CYTOCHROME B2, MITOCHONDRIAL-RELATED"/>
    <property type="match status" value="1"/>
</dbReference>
<dbReference type="Pfam" id="PF01070">
    <property type="entry name" value="FMN_dh"/>
    <property type="match status" value="2"/>
</dbReference>
<gene>
    <name evidence="4" type="ORF">BCR34DRAFT_617306</name>
</gene>
<dbReference type="Gene3D" id="3.20.20.70">
    <property type="entry name" value="Aldolase class I"/>
    <property type="match status" value="2"/>
</dbReference>